<dbReference type="Proteomes" id="UP000676511">
    <property type="component" value="Chromosome"/>
</dbReference>
<reference evidence="12 13" key="2">
    <citation type="submission" date="2021-03" db="EMBL/GenBank/DDBJ databases">
        <title>Human Oral Microbial Genomes.</title>
        <authorList>
            <person name="Johnston C.D."/>
            <person name="Chen T."/>
            <person name="Dewhirst F.E."/>
        </authorList>
    </citation>
    <scope>NUCLEOTIDE SEQUENCE [LARGE SCALE GENOMIC DNA]</scope>
    <source>
        <strain evidence="12 13">CCUG 66490</strain>
    </source>
</reference>
<keyword evidence="7 8" id="KW-0472">Membrane</keyword>
<evidence type="ECO:0000256" key="6">
    <source>
        <dbReference type="ARBA" id="ARBA00022989"/>
    </source>
</evidence>
<evidence type="ECO:0000313" key="13">
    <source>
        <dbReference type="Proteomes" id="UP000676511"/>
    </source>
</evidence>
<accession>A0A9X1BCJ7</accession>
<keyword evidence="2 8" id="KW-0813">Transport</keyword>
<feature type="transmembrane region" description="Helical" evidence="9">
    <location>
        <begin position="188"/>
        <end position="208"/>
    </location>
</feature>
<dbReference type="GO" id="GO:0009401">
    <property type="term" value="P:phosphoenolpyruvate-dependent sugar phosphotransferase system"/>
    <property type="evidence" value="ECO:0007669"/>
    <property type="project" value="InterPro"/>
</dbReference>
<dbReference type="InterPro" id="IPR051088">
    <property type="entry name" value="PTS_Sugar-EIIC/EIIB"/>
</dbReference>
<dbReference type="PANTHER" id="PTHR33989:SF4">
    <property type="entry name" value="PTS SYSTEM N,N'-DIACETYLCHITOBIOSE-SPECIFIC EIIC COMPONENT"/>
    <property type="match status" value="1"/>
</dbReference>
<dbReference type="RefSeq" id="WP_200772450.1">
    <property type="nucleotide sequence ID" value="NZ_CP072329.1"/>
</dbReference>
<evidence type="ECO:0000313" key="11">
    <source>
        <dbReference type="EMBL" id="MBK4779390.1"/>
    </source>
</evidence>
<evidence type="ECO:0000256" key="3">
    <source>
        <dbReference type="ARBA" id="ARBA00022475"/>
    </source>
</evidence>
<dbReference type="PIRSF" id="PIRSF006351">
    <property type="entry name" value="PTS_EIIC-Cellobiose"/>
    <property type="match status" value="1"/>
</dbReference>
<evidence type="ECO:0000256" key="7">
    <source>
        <dbReference type="ARBA" id="ARBA00023136"/>
    </source>
</evidence>
<feature type="transmembrane region" description="Helical" evidence="9">
    <location>
        <begin position="228"/>
        <end position="251"/>
    </location>
</feature>
<feature type="transmembrane region" description="Helical" evidence="9">
    <location>
        <begin position="102"/>
        <end position="120"/>
    </location>
</feature>
<feature type="transmembrane region" description="Helical" evidence="9">
    <location>
        <begin position="346"/>
        <end position="367"/>
    </location>
</feature>
<dbReference type="InterPro" id="IPR004796">
    <property type="entry name" value="PTS_IIC_cello"/>
</dbReference>
<keyword evidence="5 9" id="KW-0812">Transmembrane</keyword>
<gene>
    <name evidence="11" type="ORF">BTU61_04150</name>
    <name evidence="12" type="ORF">J4854_08675</name>
</gene>
<dbReference type="InterPro" id="IPR004501">
    <property type="entry name" value="PTS_EIIC_3"/>
</dbReference>
<dbReference type="GO" id="GO:0005886">
    <property type="term" value="C:plasma membrane"/>
    <property type="evidence" value="ECO:0007669"/>
    <property type="project" value="UniProtKB-SubCell"/>
</dbReference>
<dbReference type="Proteomes" id="UP001138780">
    <property type="component" value="Unassembled WGS sequence"/>
</dbReference>
<feature type="transmembrane region" description="Helical" evidence="9">
    <location>
        <begin position="140"/>
        <end position="167"/>
    </location>
</feature>
<feature type="transmembrane region" description="Helical" evidence="9">
    <location>
        <begin position="287"/>
        <end position="311"/>
    </location>
</feature>
<keyword evidence="4 8" id="KW-0762">Sugar transport</keyword>
<dbReference type="PANTHER" id="PTHR33989">
    <property type="match status" value="1"/>
</dbReference>
<comment type="subcellular location">
    <subcellularLocation>
        <location evidence="1">Cell membrane</location>
        <topology evidence="1">Multi-pass membrane protein</topology>
    </subcellularLocation>
</comment>
<dbReference type="EMBL" id="CP072329">
    <property type="protein sequence ID" value="QUB38608.1"/>
    <property type="molecule type" value="Genomic_DNA"/>
</dbReference>
<evidence type="ECO:0000256" key="2">
    <source>
        <dbReference type="ARBA" id="ARBA00022448"/>
    </source>
</evidence>
<keyword evidence="13" id="KW-1185">Reference proteome</keyword>
<organism evidence="11 14">
    <name type="scientific">Streptococcus lactarius</name>
    <dbReference type="NCBI Taxonomy" id="684066"/>
    <lineage>
        <taxon>Bacteria</taxon>
        <taxon>Bacillati</taxon>
        <taxon>Bacillota</taxon>
        <taxon>Bacilli</taxon>
        <taxon>Lactobacillales</taxon>
        <taxon>Streptococcaceae</taxon>
        <taxon>Streptococcus</taxon>
    </lineage>
</organism>
<comment type="function">
    <text evidence="8">The phosphoenolpyruvate-dependent sugar phosphotransferase system (PTS), a major carbohydrate active -transport system, catalyzes the phosphorylation of incoming sugar substrates concomitant with their translocation across the cell membrane.</text>
</comment>
<feature type="transmembrane region" description="Helical" evidence="9">
    <location>
        <begin position="397"/>
        <end position="417"/>
    </location>
</feature>
<evidence type="ECO:0000256" key="9">
    <source>
        <dbReference type="SAM" id="Phobius"/>
    </source>
</evidence>
<evidence type="ECO:0000256" key="4">
    <source>
        <dbReference type="ARBA" id="ARBA00022597"/>
    </source>
</evidence>
<evidence type="ECO:0000259" key="10">
    <source>
        <dbReference type="PROSITE" id="PS51105"/>
    </source>
</evidence>
<dbReference type="NCBIfam" id="TIGR00410">
    <property type="entry name" value="lacE"/>
    <property type="match status" value="1"/>
</dbReference>
<feature type="domain" description="PTS EIIC type-3" evidence="10">
    <location>
        <begin position="9"/>
        <end position="417"/>
    </location>
</feature>
<evidence type="ECO:0000256" key="5">
    <source>
        <dbReference type="ARBA" id="ARBA00022692"/>
    </source>
</evidence>
<evidence type="ECO:0000256" key="8">
    <source>
        <dbReference type="PIRNR" id="PIRNR006351"/>
    </source>
</evidence>
<sequence>MFNQFIDKLQKIANPIANKLNSTKEFVAIRDGMIATTPVTIVGAVGILMANLPFLDKFAPNVNTFLVNFFSQLGTISIGMLTVTILIAVANSYSEQLKINKLYGIIVSFLSFLVISNFSYKGAGEVAGKAVEKLSVANVIPTALFSAQGIFPALITTIISLKIYHYFIKRDITIKLPDAIPENVTKSFTSIIPMFVVLLFFLVVRFGFSLTPYGYFSDFMYQMFTQPLLALGDSIWAIAIFILIQQLLWFFGIHGANVVGVVWRPILLTMMAANLDAYNTGHALPYIVSLTFWEVYSGVFNFAIPLTLIFGCKSERAKSMGKFSWIPSIFLVHEPFMYGLPVVMNVYMFIPFIFVYLLQFFLVYGLAVLHIAPIPVVPVPWTTPIILSGFISTNFNIMGSLIQILLIVVGFFGYLPFVKAMDKQFLKEEQGL</sequence>
<feature type="transmembrane region" description="Helical" evidence="9">
    <location>
        <begin position="66"/>
        <end position="90"/>
    </location>
</feature>
<keyword evidence="3 8" id="KW-1003">Cell membrane</keyword>
<dbReference type="EMBL" id="MRXX01000005">
    <property type="protein sequence ID" value="MBK4779390.1"/>
    <property type="molecule type" value="Genomic_DNA"/>
</dbReference>
<feature type="transmembrane region" description="Helical" evidence="9">
    <location>
        <begin position="33"/>
        <end position="54"/>
    </location>
</feature>
<dbReference type="AlphaFoldDB" id="A0A9X1BCJ7"/>
<evidence type="ECO:0000313" key="12">
    <source>
        <dbReference type="EMBL" id="QUB38608.1"/>
    </source>
</evidence>
<evidence type="ECO:0000313" key="14">
    <source>
        <dbReference type="Proteomes" id="UP001138780"/>
    </source>
</evidence>
<dbReference type="InterPro" id="IPR003352">
    <property type="entry name" value="PTS_EIIC"/>
</dbReference>
<dbReference type="GO" id="GO:0008982">
    <property type="term" value="F:protein-N(PI)-phosphohistidine-sugar phosphotransferase activity"/>
    <property type="evidence" value="ECO:0007669"/>
    <property type="project" value="UniProtKB-UniRule"/>
</dbReference>
<feature type="transmembrane region" description="Helical" evidence="9">
    <location>
        <begin position="258"/>
        <end position="275"/>
    </location>
</feature>
<reference evidence="11" key="1">
    <citation type="submission" date="2016-12" db="EMBL/GenBank/DDBJ databases">
        <title>Draft genome of Streptococcus lactarius CCUG 66490T type strain.</title>
        <authorList>
            <person name="Salva-Serra F."/>
            <person name="Engstrom-Jakobsson H."/>
            <person name="Thorell K."/>
            <person name="Gomila M."/>
            <person name="Gonzales-Siles L."/>
            <person name="Busquets A."/>
            <person name="Jaen-Luchoro D."/>
            <person name="Karlsson R."/>
            <person name="Kristiansson E."/>
            <person name="Moore E."/>
        </authorList>
    </citation>
    <scope>NUCLEOTIDE SEQUENCE</scope>
    <source>
        <strain evidence="11">CCUG 66490</strain>
    </source>
</reference>
<proteinExistence type="predicted"/>
<protein>
    <recommendedName>
        <fullName evidence="8">Permease IIC component</fullName>
    </recommendedName>
</protein>
<dbReference type="PROSITE" id="PS51105">
    <property type="entry name" value="PTS_EIIC_TYPE_3"/>
    <property type="match status" value="1"/>
</dbReference>
<name>A0A9X1BCJ7_9STRE</name>
<dbReference type="Pfam" id="PF02378">
    <property type="entry name" value="PTS_EIIC"/>
    <property type="match status" value="1"/>
</dbReference>
<evidence type="ECO:0000256" key="1">
    <source>
        <dbReference type="ARBA" id="ARBA00004651"/>
    </source>
</evidence>
<keyword evidence="6 9" id="KW-1133">Transmembrane helix</keyword>